<dbReference type="AlphaFoldDB" id="A0A9X0H6N6"/>
<evidence type="ECO:0000313" key="2">
    <source>
        <dbReference type="Proteomes" id="UP000050345"/>
    </source>
</evidence>
<protein>
    <submittedName>
        <fullName evidence="1">Twitching motility protein PilT</fullName>
    </submittedName>
</protein>
<accession>A0A9X0H6N6</accession>
<evidence type="ECO:0000313" key="1">
    <source>
        <dbReference type="EMBL" id="KPX17678.1"/>
    </source>
</evidence>
<reference evidence="1 2" key="1">
    <citation type="submission" date="2015-09" db="EMBL/GenBank/DDBJ databases">
        <title>Genome announcement of multiple Pseudomonas syringae strains.</title>
        <authorList>
            <person name="Thakur S."/>
            <person name="Wang P.W."/>
            <person name="Gong Y."/>
            <person name="Weir B.S."/>
            <person name="Guttman D.S."/>
        </authorList>
    </citation>
    <scope>NUCLEOTIDE SEQUENCE [LARGE SCALE GENOMIC DNA]</scope>
    <source>
        <strain evidence="1 2">ICMP9757</strain>
    </source>
</reference>
<dbReference type="EMBL" id="LJQF01000044">
    <property type="protein sequence ID" value="KPX17678.1"/>
    <property type="molecule type" value="Genomic_DNA"/>
</dbReference>
<gene>
    <name evidence="1" type="ORF">ALO73_200142</name>
</gene>
<proteinExistence type="predicted"/>
<sequence>MLCSYRSWFSLLCDLRNTISTKTNTDDCNQGKNTECNDDLPRGTRLVCIKNS</sequence>
<dbReference type="Proteomes" id="UP000050345">
    <property type="component" value="Unassembled WGS sequence"/>
</dbReference>
<comment type="caution">
    <text evidence="1">The sequence shown here is derived from an EMBL/GenBank/DDBJ whole genome shotgun (WGS) entry which is preliminary data.</text>
</comment>
<organism evidence="1 2">
    <name type="scientific">Pseudomonas syringae pv. daphniphylli</name>
    <dbReference type="NCBI Taxonomy" id="264455"/>
    <lineage>
        <taxon>Bacteria</taxon>
        <taxon>Pseudomonadati</taxon>
        <taxon>Pseudomonadota</taxon>
        <taxon>Gammaproteobacteria</taxon>
        <taxon>Pseudomonadales</taxon>
        <taxon>Pseudomonadaceae</taxon>
        <taxon>Pseudomonas</taxon>
        <taxon>Pseudomonas syringae</taxon>
    </lineage>
</organism>
<name>A0A9X0H6N6_PSESX</name>